<evidence type="ECO:0000256" key="4">
    <source>
        <dbReference type="ARBA" id="ARBA00022692"/>
    </source>
</evidence>
<feature type="transmembrane region" description="Helical" evidence="7">
    <location>
        <begin position="306"/>
        <end position="327"/>
    </location>
</feature>
<dbReference type="AlphaFoldDB" id="Q143T0"/>
<keyword evidence="5 7" id="KW-1133">Transmembrane helix</keyword>
<dbReference type="GO" id="GO:0005886">
    <property type="term" value="C:plasma membrane"/>
    <property type="evidence" value="ECO:0007669"/>
    <property type="project" value="UniProtKB-SubCell"/>
</dbReference>
<feature type="transmembrane region" description="Helical" evidence="7">
    <location>
        <begin position="171"/>
        <end position="193"/>
    </location>
</feature>
<feature type="transmembrane region" description="Helical" evidence="7">
    <location>
        <begin position="339"/>
        <end position="360"/>
    </location>
</feature>
<evidence type="ECO:0000256" key="1">
    <source>
        <dbReference type="ARBA" id="ARBA00004651"/>
    </source>
</evidence>
<protein>
    <submittedName>
        <fullName evidence="9">Major facilitator superfamily (MFS) multidrug efflux pump,EmrB/QacA subfamily</fullName>
    </submittedName>
</protein>
<feature type="transmembrane region" description="Helical" evidence="7">
    <location>
        <begin position="85"/>
        <end position="104"/>
    </location>
</feature>
<name>Q143T0_PARXL</name>
<dbReference type="PANTHER" id="PTHR23501">
    <property type="entry name" value="MAJOR FACILITATOR SUPERFAMILY"/>
    <property type="match status" value="1"/>
</dbReference>
<keyword evidence="6 7" id="KW-0472">Membrane</keyword>
<dbReference type="Gene3D" id="1.20.1250.20">
    <property type="entry name" value="MFS general substrate transporter like domains"/>
    <property type="match status" value="1"/>
</dbReference>
<dbReference type="STRING" id="266265.Bxe_A3580"/>
<dbReference type="GO" id="GO:0022857">
    <property type="term" value="F:transmembrane transporter activity"/>
    <property type="evidence" value="ECO:0007669"/>
    <property type="project" value="InterPro"/>
</dbReference>
<dbReference type="InterPro" id="IPR020846">
    <property type="entry name" value="MFS_dom"/>
</dbReference>
<evidence type="ECO:0000256" key="5">
    <source>
        <dbReference type="ARBA" id="ARBA00022989"/>
    </source>
</evidence>
<dbReference type="RefSeq" id="WP_011487179.1">
    <property type="nucleotide sequence ID" value="NC_007951.1"/>
</dbReference>
<dbReference type="eggNOG" id="COG2814">
    <property type="taxonomic scope" value="Bacteria"/>
</dbReference>
<accession>Q143T0</accession>
<dbReference type="InterPro" id="IPR011701">
    <property type="entry name" value="MFS"/>
</dbReference>
<feature type="transmembrane region" description="Helical" evidence="7">
    <location>
        <begin position="366"/>
        <end position="387"/>
    </location>
</feature>
<dbReference type="CDD" id="cd17503">
    <property type="entry name" value="MFS_LmrB_MDR_like"/>
    <property type="match status" value="1"/>
</dbReference>
<dbReference type="InterPro" id="IPR036259">
    <property type="entry name" value="MFS_trans_sf"/>
</dbReference>
<evidence type="ECO:0000256" key="6">
    <source>
        <dbReference type="ARBA" id="ARBA00023136"/>
    </source>
</evidence>
<evidence type="ECO:0000256" key="7">
    <source>
        <dbReference type="SAM" id="Phobius"/>
    </source>
</evidence>
<dbReference type="Proteomes" id="UP000001817">
    <property type="component" value="Chromosome 1"/>
</dbReference>
<keyword evidence="4 7" id="KW-0812">Transmembrane</keyword>
<dbReference type="EMBL" id="CP000270">
    <property type="protein sequence ID" value="ABE29409.1"/>
    <property type="molecule type" value="Genomic_DNA"/>
</dbReference>
<evidence type="ECO:0000256" key="2">
    <source>
        <dbReference type="ARBA" id="ARBA00022448"/>
    </source>
</evidence>
<sequence>MPVSNASYTVIPARTRALITISVMLATIMQVLDSTIANVALPHMEGSLSATQDQITWVLTSYIVAAAIGTPLTGWLAARFGRKRLFLWSVVGFTLASVACGMSTSLAEMVAARLLQGMFGASLVPLSQAVMLDINPPEKHGPAMALWGAGVTVGPILGPTLGGWLTDNYNWRWVFYVNVPVGIVALLGILLFMMETKVNSRKLDLFGFATLSIAIGALQLFLDRGEVQDWFDSIEIWIELLTALIAFAFFLVHTLTVETTSFFNRELARNRNFVIGCGFYFVMGAVLYATRALLPPLLQNLMRYSVVQTGLATAPSGAGTMIAMMMAGRLVGPLKPRNLIAIGFSIAAFSLWQMSHYNLYMAETTIIWSGFLQGLGLGFISVPLTTATFSTLAAQLRGDGTSIYSLSRNIGSSIGISFVQTELTRNTQVAHSSLVEHINVYNPLAQPDTLPSTWDIHSSAGLASLNVEVTRQASMIAYVDDFRLLFLLALAVMPFLLLLETPRARRQIPAVPEH</sequence>
<feature type="transmembrane region" description="Helical" evidence="7">
    <location>
        <begin position="205"/>
        <end position="222"/>
    </location>
</feature>
<keyword evidence="2" id="KW-0813">Transport</keyword>
<dbReference type="SUPFAM" id="SSF103473">
    <property type="entry name" value="MFS general substrate transporter"/>
    <property type="match status" value="1"/>
</dbReference>
<keyword evidence="10" id="KW-1185">Reference proteome</keyword>
<dbReference type="OrthoDB" id="9807274at2"/>
<feature type="transmembrane region" description="Helical" evidence="7">
    <location>
        <begin position="144"/>
        <end position="165"/>
    </location>
</feature>
<feature type="transmembrane region" description="Helical" evidence="7">
    <location>
        <begin position="234"/>
        <end position="252"/>
    </location>
</feature>
<feature type="domain" description="Major facilitator superfamily (MFS) profile" evidence="8">
    <location>
        <begin position="19"/>
        <end position="506"/>
    </location>
</feature>
<dbReference type="PROSITE" id="PS50850">
    <property type="entry name" value="MFS"/>
    <property type="match status" value="1"/>
</dbReference>
<evidence type="ECO:0000313" key="10">
    <source>
        <dbReference type="Proteomes" id="UP000001817"/>
    </source>
</evidence>
<reference evidence="9 10" key="1">
    <citation type="journal article" date="2006" name="Proc. Natl. Acad. Sci. U.S.A.">
        <title>Burkholderia xenovorans LB400 harbors a multi-replicon, 9.73-Mbp genome shaped for versatility.</title>
        <authorList>
            <person name="Chain P.S."/>
            <person name="Denef V.J."/>
            <person name="Konstantinidis K.T."/>
            <person name="Vergez L.M."/>
            <person name="Agullo L."/>
            <person name="Reyes V.L."/>
            <person name="Hauser L."/>
            <person name="Cordova M."/>
            <person name="Gomez L."/>
            <person name="Gonzalez M."/>
            <person name="Land M."/>
            <person name="Lao V."/>
            <person name="Larimer F."/>
            <person name="LiPuma J.J."/>
            <person name="Mahenthiralingam E."/>
            <person name="Malfatti S.A."/>
            <person name="Marx C.J."/>
            <person name="Parnell J.J."/>
            <person name="Ramette A."/>
            <person name="Richardson P."/>
            <person name="Seeger M."/>
            <person name="Smith D."/>
            <person name="Spilker T."/>
            <person name="Sul W.J."/>
            <person name="Tsoi T.V."/>
            <person name="Ulrich L.E."/>
            <person name="Zhulin I.B."/>
            <person name="Tiedje J.M."/>
        </authorList>
    </citation>
    <scope>NUCLEOTIDE SEQUENCE [LARGE SCALE GENOMIC DNA]</scope>
    <source>
        <strain evidence="9 10">LB400</strain>
    </source>
</reference>
<feature type="transmembrane region" description="Helical" evidence="7">
    <location>
        <begin position="17"/>
        <end position="37"/>
    </location>
</feature>
<feature type="transmembrane region" description="Helical" evidence="7">
    <location>
        <begin position="57"/>
        <end position="78"/>
    </location>
</feature>
<gene>
    <name evidence="9" type="ORF">Bxe_A3580</name>
</gene>
<dbReference type="PRINTS" id="PR01036">
    <property type="entry name" value="TCRTETB"/>
</dbReference>
<dbReference type="KEGG" id="bxe:Bxe_A3580"/>
<dbReference type="PATRIC" id="fig|266265.5.peg.885"/>
<keyword evidence="3" id="KW-1003">Cell membrane</keyword>
<evidence type="ECO:0000259" key="8">
    <source>
        <dbReference type="PROSITE" id="PS50850"/>
    </source>
</evidence>
<comment type="subcellular location">
    <subcellularLocation>
        <location evidence="1">Cell membrane</location>
        <topology evidence="1">Multi-pass membrane protein</topology>
    </subcellularLocation>
</comment>
<dbReference type="Gene3D" id="1.20.1720.10">
    <property type="entry name" value="Multidrug resistance protein D"/>
    <property type="match status" value="1"/>
</dbReference>
<dbReference type="KEGG" id="bxb:DR64_1278"/>
<evidence type="ECO:0000256" key="3">
    <source>
        <dbReference type="ARBA" id="ARBA00022475"/>
    </source>
</evidence>
<feature type="transmembrane region" description="Helical" evidence="7">
    <location>
        <begin position="482"/>
        <end position="499"/>
    </location>
</feature>
<feature type="transmembrane region" description="Helical" evidence="7">
    <location>
        <begin position="273"/>
        <end position="294"/>
    </location>
</feature>
<dbReference type="Pfam" id="PF07690">
    <property type="entry name" value="MFS_1"/>
    <property type="match status" value="1"/>
</dbReference>
<dbReference type="NCBIfam" id="TIGR00711">
    <property type="entry name" value="efflux_EmrB"/>
    <property type="match status" value="1"/>
</dbReference>
<organism evidence="9 10">
    <name type="scientific">Paraburkholderia xenovorans (strain LB400)</name>
    <dbReference type="NCBI Taxonomy" id="266265"/>
    <lineage>
        <taxon>Bacteria</taxon>
        <taxon>Pseudomonadati</taxon>
        <taxon>Pseudomonadota</taxon>
        <taxon>Betaproteobacteria</taxon>
        <taxon>Burkholderiales</taxon>
        <taxon>Burkholderiaceae</taxon>
        <taxon>Paraburkholderia</taxon>
    </lineage>
</organism>
<proteinExistence type="predicted"/>
<dbReference type="InterPro" id="IPR004638">
    <property type="entry name" value="EmrB-like"/>
</dbReference>
<evidence type="ECO:0000313" key="9">
    <source>
        <dbReference type="EMBL" id="ABE29409.1"/>
    </source>
</evidence>
<dbReference type="PANTHER" id="PTHR23501:SF174">
    <property type="entry name" value="MULTIDRUG EXPORT PROTEIN EMRB-RELATED"/>
    <property type="match status" value="1"/>
</dbReference>